<evidence type="ECO:0000256" key="3">
    <source>
        <dbReference type="PIRSR" id="PIRSR603782-2"/>
    </source>
</evidence>
<feature type="disulfide bond" description="Redox-active" evidence="3">
    <location>
        <begin position="37"/>
        <end position="41"/>
    </location>
</feature>
<dbReference type="GO" id="GO:0046872">
    <property type="term" value="F:metal ion binding"/>
    <property type="evidence" value="ECO:0007669"/>
    <property type="project" value="UniProtKB-KW"/>
</dbReference>
<reference evidence="4 5" key="1">
    <citation type="submission" date="2023-06" db="EMBL/GenBank/DDBJ databases">
        <authorList>
            <person name="Oyuntsetseg B."/>
            <person name="Kim S.B."/>
        </authorList>
    </citation>
    <scope>NUCLEOTIDE SEQUENCE [LARGE SCALE GENOMIC DNA]</scope>
    <source>
        <strain evidence="4 5">2-15</strain>
    </source>
</reference>
<protein>
    <submittedName>
        <fullName evidence="4">SCO family protein</fullName>
    </submittedName>
</protein>
<keyword evidence="2" id="KW-0186">Copper</keyword>
<dbReference type="KEGG" id="acab:QRX50_31060"/>
<feature type="binding site" evidence="2">
    <location>
        <position position="127"/>
    </location>
    <ligand>
        <name>Cu cation</name>
        <dbReference type="ChEBI" id="CHEBI:23378"/>
    </ligand>
</feature>
<evidence type="ECO:0000313" key="5">
    <source>
        <dbReference type="Proteomes" id="UP001236014"/>
    </source>
</evidence>
<sequence length="162" mass="18164">MTPIDATFSLVDHHGAAVTEQDYRGKWVTVFFGFTHCRMVCPRALGRLTAALDELGPTADKIQPLYITVDPERDSPEVMRAYLEGDHPRFTGLTGTPEQIERAKRAFRVFARRKDDPGDPDGYAVPHTAITYVLDPEGAYATHLTDGLDDKKYTERLREAVV</sequence>
<feature type="binding site" evidence="2">
    <location>
        <position position="41"/>
    </location>
    <ligand>
        <name>Cu cation</name>
        <dbReference type="ChEBI" id="CHEBI:23378"/>
    </ligand>
</feature>
<dbReference type="PANTHER" id="PTHR12151">
    <property type="entry name" value="ELECTRON TRANSPORT PROTIN SCO1/SENC FAMILY MEMBER"/>
    <property type="match status" value="1"/>
</dbReference>
<keyword evidence="5" id="KW-1185">Reference proteome</keyword>
<dbReference type="SUPFAM" id="SSF52833">
    <property type="entry name" value="Thioredoxin-like"/>
    <property type="match status" value="1"/>
</dbReference>
<dbReference type="EMBL" id="CP127294">
    <property type="protein sequence ID" value="WIX75906.1"/>
    <property type="molecule type" value="Genomic_DNA"/>
</dbReference>
<gene>
    <name evidence="4" type="ORF">QRX50_31060</name>
</gene>
<dbReference type="RefSeq" id="WP_285966668.1">
    <property type="nucleotide sequence ID" value="NZ_CP127294.1"/>
</dbReference>
<organism evidence="4 5">
    <name type="scientific">Amycolatopsis carbonis</name>
    <dbReference type="NCBI Taxonomy" id="715471"/>
    <lineage>
        <taxon>Bacteria</taxon>
        <taxon>Bacillati</taxon>
        <taxon>Actinomycetota</taxon>
        <taxon>Actinomycetes</taxon>
        <taxon>Pseudonocardiales</taxon>
        <taxon>Pseudonocardiaceae</taxon>
        <taxon>Amycolatopsis</taxon>
    </lineage>
</organism>
<dbReference type="InterPro" id="IPR003782">
    <property type="entry name" value="SCO1/SenC"/>
</dbReference>
<dbReference type="PANTHER" id="PTHR12151:SF25">
    <property type="entry name" value="LINALOOL DEHYDRATASE_ISOMERASE DOMAIN-CONTAINING PROTEIN"/>
    <property type="match status" value="1"/>
</dbReference>
<dbReference type="FunFam" id="3.40.30.10:FF:000013">
    <property type="entry name" value="Blast:Protein SCO1 homolog, mitochondrial"/>
    <property type="match status" value="1"/>
</dbReference>
<proteinExistence type="inferred from homology"/>
<accession>A0A9Y2IBG0</accession>
<dbReference type="InterPro" id="IPR036249">
    <property type="entry name" value="Thioredoxin-like_sf"/>
</dbReference>
<keyword evidence="3" id="KW-1015">Disulfide bond</keyword>
<dbReference type="Pfam" id="PF02630">
    <property type="entry name" value="SCO1-SenC"/>
    <property type="match status" value="1"/>
</dbReference>
<name>A0A9Y2IBG0_9PSEU</name>
<keyword evidence="2" id="KW-0479">Metal-binding</keyword>
<comment type="similarity">
    <text evidence="1">Belongs to the SCO1/2 family.</text>
</comment>
<evidence type="ECO:0000256" key="1">
    <source>
        <dbReference type="ARBA" id="ARBA00010996"/>
    </source>
</evidence>
<feature type="binding site" evidence="2">
    <location>
        <position position="37"/>
    </location>
    <ligand>
        <name>Cu cation</name>
        <dbReference type="ChEBI" id="CHEBI:23378"/>
    </ligand>
</feature>
<evidence type="ECO:0000256" key="2">
    <source>
        <dbReference type="PIRSR" id="PIRSR603782-1"/>
    </source>
</evidence>
<dbReference type="Proteomes" id="UP001236014">
    <property type="component" value="Chromosome"/>
</dbReference>
<dbReference type="Gene3D" id="3.40.30.10">
    <property type="entry name" value="Glutaredoxin"/>
    <property type="match status" value="1"/>
</dbReference>
<dbReference type="AlphaFoldDB" id="A0A9Y2IBG0"/>
<evidence type="ECO:0000313" key="4">
    <source>
        <dbReference type="EMBL" id="WIX75906.1"/>
    </source>
</evidence>
<dbReference type="CDD" id="cd02968">
    <property type="entry name" value="SCO"/>
    <property type="match status" value="1"/>
</dbReference>